<proteinExistence type="predicted"/>
<sequence length="455" mass="49948">MTDTDPTGCRTTRSTRSCTSASIAERTQEEDAVDGILVEKREETFIHREKHEVEFIDIPESPSPVGSIPSNTRASLGKARRKLSVVSTNALVDGIHDIRLDETLNVDKQKGSVLPCLVSAYAGKSQKGFAPYHRRKKNQDALIMAEEPHTSTLFFCVLDGHGEFGELVSGFFQREMARNLFAHDHFEQDPRRAVIEVIAALESALVQDRRIDTAFSGTTLTAVLLRGDRVLVFNVGDSRVTVALHDAPNTADASVSSTSRESSMPMKKETLACTPSKARGLSFLSRRSLSLSTASNLPSPPTPPLRSIRLSIDHKPDVAAEKARILAANGRVFAVRYDDGVDGPARVWLKDLDVPGLAMSRSLGDVVAHTVGVSSEPEVFEYTLDSARDVFLVLATDGLWEFMSDAEVVRMVGVAKDPQEAVETLIKEANTRWLKEEQVVDDTTVCVAFLGEWRK</sequence>
<name>W7TQW4_9STRA</name>
<dbReference type="EMBL" id="AZIL01000281">
    <property type="protein sequence ID" value="EWM28492.1"/>
    <property type="molecule type" value="Genomic_DNA"/>
</dbReference>
<dbReference type="Proteomes" id="UP000019335">
    <property type="component" value="Chromosome 4"/>
</dbReference>
<feature type="compositionally biased region" description="Low complexity" evidence="1">
    <location>
        <begin position="9"/>
        <end position="20"/>
    </location>
</feature>
<dbReference type="CDD" id="cd00143">
    <property type="entry name" value="PP2Cc"/>
    <property type="match status" value="1"/>
</dbReference>
<protein>
    <submittedName>
        <fullName evidence="3">Protein phosphatase</fullName>
    </submittedName>
</protein>
<feature type="domain" description="PPM-type phosphatase" evidence="2">
    <location>
        <begin position="119"/>
        <end position="450"/>
    </location>
</feature>
<accession>W7TQW4</accession>
<dbReference type="SUPFAM" id="SSF81606">
    <property type="entry name" value="PP2C-like"/>
    <property type="match status" value="1"/>
</dbReference>
<dbReference type="Pfam" id="PF13672">
    <property type="entry name" value="PP2C_2"/>
    <property type="match status" value="1"/>
</dbReference>
<dbReference type="GO" id="GO:0004722">
    <property type="term" value="F:protein serine/threonine phosphatase activity"/>
    <property type="evidence" value="ECO:0007669"/>
    <property type="project" value="InterPro"/>
</dbReference>
<feature type="compositionally biased region" description="Polar residues" evidence="1">
    <location>
        <begin position="251"/>
        <end position="262"/>
    </location>
</feature>
<dbReference type="InterPro" id="IPR015655">
    <property type="entry name" value="PP2C"/>
</dbReference>
<dbReference type="PROSITE" id="PS51746">
    <property type="entry name" value="PPM_2"/>
    <property type="match status" value="1"/>
</dbReference>
<dbReference type="Pfam" id="PF00481">
    <property type="entry name" value="PP2C"/>
    <property type="match status" value="1"/>
</dbReference>
<keyword evidence="4" id="KW-1185">Reference proteome</keyword>
<gene>
    <name evidence="3" type="ORF">Naga_100058g22</name>
</gene>
<evidence type="ECO:0000313" key="4">
    <source>
        <dbReference type="Proteomes" id="UP000019335"/>
    </source>
</evidence>
<feature type="region of interest" description="Disordered" evidence="1">
    <location>
        <begin position="250"/>
        <end position="271"/>
    </location>
</feature>
<comment type="caution">
    <text evidence="3">The sequence shown here is derived from an EMBL/GenBank/DDBJ whole genome shotgun (WGS) entry which is preliminary data.</text>
</comment>
<dbReference type="PANTHER" id="PTHR47992">
    <property type="entry name" value="PROTEIN PHOSPHATASE"/>
    <property type="match status" value="1"/>
</dbReference>
<dbReference type="OrthoDB" id="10264738at2759"/>
<feature type="region of interest" description="Disordered" evidence="1">
    <location>
        <begin position="1"/>
        <end position="25"/>
    </location>
</feature>
<dbReference type="SMART" id="SM00332">
    <property type="entry name" value="PP2Cc"/>
    <property type="match status" value="1"/>
</dbReference>
<reference evidence="3 4" key="1">
    <citation type="journal article" date="2014" name="Mol. Plant">
        <title>Chromosome Scale Genome Assembly and Transcriptome Profiling of Nannochloropsis gaditana in Nitrogen Depletion.</title>
        <authorList>
            <person name="Corteggiani Carpinelli E."/>
            <person name="Telatin A."/>
            <person name="Vitulo N."/>
            <person name="Forcato C."/>
            <person name="D'Angelo M."/>
            <person name="Schiavon R."/>
            <person name="Vezzi A."/>
            <person name="Giacometti G.M."/>
            <person name="Morosinotto T."/>
            <person name="Valle G."/>
        </authorList>
    </citation>
    <scope>NUCLEOTIDE SEQUENCE [LARGE SCALE GENOMIC DNA]</scope>
    <source>
        <strain evidence="3 4">B-31</strain>
    </source>
</reference>
<evidence type="ECO:0000256" key="1">
    <source>
        <dbReference type="SAM" id="MobiDB-lite"/>
    </source>
</evidence>
<dbReference type="InterPro" id="IPR001932">
    <property type="entry name" value="PPM-type_phosphatase-like_dom"/>
</dbReference>
<dbReference type="InterPro" id="IPR036457">
    <property type="entry name" value="PPM-type-like_dom_sf"/>
</dbReference>
<organism evidence="3 4">
    <name type="scientific">Nannochloropsis gaditana</name>
    <dbReference type="NCBI Taxonomy" id="72520"/>
    <lineage>
        <taxon>Eukaryota</taxon>
        <taxon>Sar</taxon>
        <taxon>Stramenopiles</taxon>
        <taxon>Ochrophyta</taxon>
        <taxon>Eustigmatophyceae</taxon>
        <taxon>Eustigmatales</taxon>
        <taxon>Monodopsidaceae</taxon>
        <taxon>Nannochloropsis</taxon>
    </lineage>
</organism>
<dbReference type="Gene3D" id="3.60.40.10">
    <property type="entry name" value="PPM-type phosphatase domain"/>
    <property type="match status" value="1"/>
</dbReference>
<evidence type="ECO:0000259" key="2">
    <source>
        <dbReference type="PROSITE" id="PS51746"/>
    </source>
</evidence>
<evidence type="ECO:0000313" key="3">
    <source>
        <dbReference type="EMBL" id="EWM28492.1"/>
    </source>
</evidence>
<dbReference type="AlphaFoldDB" id="W7TQW4"/>